<evidence type="ECO:0000313" key="12">
    <source>
        <dbReference type="Proteomes" id="UP001476950"/>
    </source>
</evidence>
<reference evidence="11 12" key="1">
    <citation type="submission" date="2022-04" db="EMBL/GenBank/DDBJ databases">
        <title>Positive selection, recombination, and allopatry shape intraspecific diversity of widespread and dominant cyanobacteria.</title>
        <authorList>
            <person name="Wei J."/>
            <person name="Shu W."/>
            <person name="Hu C."/>
        </authorList>
    </citation>
    <scope>NUCLEOTIDE SEQUENCE [LARGE SCALE GENOMIC DNA]</scope>
    <source>
        <strain evidence="11 12">AS-A4</strain>
    </source>
</reference>
<evidence type="ECO:0000256" key="8">
    <source>
        <dbReference type="SAM" id="MobiDB-lite"/>
    </source>
</evidence>
<sequence length="792" mass="89583">MSFGAFEKAALSDQEITALWNTFVLSDPEGETDPVQPRTISIAALNQMLQDLGRTPTEAELQHLIQEVDQDASGTIEFEEFRALLLSRHGDRASRLTLAFSVLDEDDNGRISAEELSQVMQPFGLTDVELDEMIQEVDRDGDRSINFEEFCQLVAQESASGKGYKDTLNFSNRTPVLDGGKPLKTSKTAQGAPEQPSVPVAAKRQGTSRLQMQMGLFRLLQGAAYRCFRESFCANHETHLRVKNLPYCMTDFVPFVEETIALYKALGVIEPACYPVLDALVTSIVEEYARLKARIQHWDSLEKTPAMLATEQAMVAARKKSATVQEKFAAGIEFAITLKKQRLNLADVTEGVLAIHELDRLRKLEEQIDSPLNPSDDDPKAYLSQWNQVILSDASEAIDGAMMPVAYWYEDFMPKLLAAFSVNTAADIQPNTHPLAQELDQWYESAKAKGEFDRFGIDLVEAFPDCTVPQKLMLKQAWQLTRPYLHGVQKRRERVECGRESGSLSQYVTFVDVYLNQRDVQTAQMRLSYPYYLGSAVWRFLHTTAEIVCTRPLEPQKALVVQIKAFFRRFAALYPCPYCRHHLNLYVVQNREVELYPVEYLLLGRDLPVTNFVVSLEDKLSTLSDGVSLRLFFWKLHNTVSASISRSEAWYRRDEKAFYTSRYYPSLETELAQAKILEQNYLSRDRVSRLYNVFKPVSGLAGLRLILKKRLEQSDGVGSTAVSVAAQNYIQELDRAMLDGQFLQELYCFYPGLVDPIPQPTSIDEAFARSGFFTETVLSPSKGLEGQETTSE</sequence>
<dbReference type="InterPro" id="IPR036774">
    <property type="entry name" value="ERV/ALR_sulphydryl_oxid_sf"/>
</dbReference>
<dbReference type="InterPro" id="IPR017905">
    <property type="entry name" value="ERV/ALR_sulphydryl_oxidase"/>
</dbReference>
<keyword evidence="4" id="KW-0677">Repeat</keyword>
<name>A0ABV0KU62_9CYAN</name>
<organism evidence="11 12">
    <name type="scientific">Stenomitos frigidus AS-A4</name>
    <dbReference type="NCBI Taxonomy" id="2933935"/>
    <lineage>
        <taxon>Bacteria</taxon>
        <taxon>Bacillati</taxon>
        <taxon>Cyanobacteriota</taxon>
        <taxon>Cyanophyceae</taxon>
        <taxon>Leptolyngbyales</taxon>
        <taxon>Leptolyngbyaceae</taxon>
        <taxon>Stenomitos</taxon>
    </lineage>
</organism>
<dbReference type="PROSITE" id="PS00018">
    <property type="entry name" value="EF_HAND_1"/>
    <property type="match status" value="2"/>
</dbReference>
<keyword evidence="3" id="KW-0285">Flavoprotein</keyword>
<protein>
    <recommendedName>
        <fullName evidence="2">thiol oxidase</fullName>
        <ecNumber evidence="2">1.8.3.2</ecNumber>
    </recommendedName>
</protein>
<dbReference type="EMBL" id="JAMPLM010000090">
    <property type="protein sequence ID" value="MEP1062782.1"/>
    <property type="molecule type" value="Genomic_DNA"/>
</dbReference>
<dbReference type="PROSITE" id="PS51324">
    <property type="entry name" value="ERV_ALR"/>
    <property type="match status" value="1"/>
</dbReference>
<dbReference type="Gene3D" id="1.20.120.310">
    <property type="entry name" value="ERV/ALR sulfhydryl oxidase domain"/>
    <property type="match status" value="1"/>
</dbReference>
<dbReference type="InterPro" id="IPR018247">
    <property type="entry name" value="EF_Hand_1_Ca_BS"/>
</dbReference>
<dbReference type="Pfam" id="PF13499">
    <property type="entry name" value="EF-hand_7"/>
    <property type="match status" value="1"/>
</dbReference>
<feature type="region of interest" description="Disordered" evidence="8">
    <location>
        <begin position="177"/>
        <end position="198"/>
    </location>
</feature>
<dbReference type="SUPFAM" id="SSF69000">
    <property type="entry name" value="FAD-dependent thiol oxidase"/>
    <property type="match status" value="1"/>
</dbReference>
<comment type="caution">
    <text evidence="11">The sequence shown here is derived from an EMBL/GenBank/DDBJ whole genome shotgun (WGS) entry which is preliminary data.</text>
</comment>
<evidence type="ECO:0000256" key="2">
    <source>
        <dbReference type="ARBA" id="ARBA00012512"/>
    </source>
</evidence>
<gene>
    <name evidence="11" type="ORF">NDI38_30875</name>
</gene>
<evidence type="ECO:0000259" key="9">
    <source>
        <dbReference type="PROSITE" id="PS50222"/>
    </source>
</evidence>
<evidence type="ECO:0000256" key="1">
    <source>
        <dbReference type="ARBA" id="ARBA00001974"/>
    </source>
</evidence>
<comment type="cofactor">
    <cofactor evidence="1">
        <name>FAD</name>
        <dbReference type="ChEBI" id="CHEBI:57692"/>
    </cofactor>
</comment>
<evidence type="ECO:0000256" key="3">
    <source>
        <dbReference type="ARBA" id="ARBA00022630"/>
    </source>
</evidence>
<accession>A0ABV0KU62</accession>
<feature type="domain" description="ERV/ALR sulfhydryl oxidase" evidence="10">
    <location>
        <begin position="526"/>
        <end position="663"/>
    </location>
</feature>
<feature type="domain" description="EF-hand" evidence="9">
    <location>
        <begin position="125"/>
        <end position="160"/>
    </location>
</feature>
<keyword evidence="7" id="KW-1015">Disulfide bond</keyword>
<evidence type="ECO:0000256" key="7">
    <source>
        <dbReference type="ARBA" id="ARBA00023157"/>
    </source>
</evidence>
<proteinExistence type="predicted"/>
<dbReference type="PANTHER" id="PTHR23048">
    <property type="entry name" value="MYOSIN LIGHT CHAIN 1, 3"/>
    <property type="match status" value="1"/>
</dbReference>
<dbReference type="PROSITE" id="PS50222">
    <property type="entry name" value="EF_HAND_2"/>
    <property type="match status" value="2"/>
</dbReference>
<evidence type="ECO:0000256" key="6">
    <source>
        <dbReference type="ARBA" id="ARBA00023002"/>
    </source>
</evidence>
<dbReference type="InterPro" id="IPR011992">
    <property type="entry name" value="EF-hand-dom_pair"/>
</dbReference>
<dbReference type="Gene3D" id="1.10.238.10">
    <property type="entry name" value="EF-hand"/>
    <property type="match status" value="2"/>
</dbReference>
<keyword evidence="12" id="KW-1185">Reference proteome</keyword>
<evidence type="ECO:0000256" key="4">
    <source>
        <dbReference type="ARBA" id="ARBA00022737"/>
    </source>
</evidence>
<dbReference type="RefSeq" id="WP_190450211.1">
    <property type="nucleotide sequence ID" value="NZ_JAMPLM010000090.1"/>
</dbReference>
<keyword evidence="6" id="KW-0560">Oxidoreductase</keyword>
<dbReference type="SMART" id="SM00054">
    <property type="entry name" value="EFh"/>
    <property type="match status" value="3"/>
</dbReference>
<evidence type="ECO:0000313" key="11">
    <source>
        <dbReference type="EMBL" id="MEP1062782.1"/>
    </source>
</evidence>
<dbReference type="InterPro" id="IPR002048">
    <property type="entry name" value="EF_hand_dom"/>
</dbReference>
<keyword evidence="5" id="KW-0274">FAD</keyword>
<dbReference type="CDD" id="cd00051">
    <property type="entry name" value="EFh"/>
    <property type="match status" value="2"/>
</dbReference>
<dbReference type="SUPFAM" id="SSF47473">
    <property type="entry name" value="EF-hand"/>
    <property type="match status" value="1"/>
</dbReference>
<dbReference type="Pfam" id="PF13833">
    <property type="entry name" value="EF-hand_8"/>
    <property type="match status" value="1"/>
</dbReference>
<dbReference type="Proteomes" id="UP001476950">
    <property type="component" value="Unassembled WGS sequence"/>
</dbReference>
<dbReference type="PANTHER" id="PTHR23048:SF0">
    <property type="entry name" value="CALMODULIN LIKE 3"/>
    <property type="match status" value="1"/>
</dbReference>
<evidence type="ECO:0000259" key="10">
    <source>
        <dbReference type="PROSITE" id="PS51324"/>
    </source>
</evidence>
<dbReference type="EC" id="1.8.3.2" evidence="2"/>
<feature type="domain" description="EF-hand" evidence="9">
    <location>
        <begin position="56"/>
        <end position="91"/>
    </location>
</feature>
<evidence type="ECO:0000256" key="5">
    <source>
        <dbReference type="ARBA" id="ARBA00022827"/>
    </source>
</evidence>
<dbReference type="InterPro" id="IPR050230">
    <property type="entry name" value="CALM/Myosin/TropC-like"/>
</dbReference>